<keyword evidence="3" id="KW-1185">Reference proteome</keyword>
<gene>
    <name evidence="2" type="ORF">DL89DRAFT_259197</name>
</gene>
<dbReference type="Proteomes" id="UP000193922">
    <property type="component" value="Unassembled WGS sequence"/>
</dbReference>
<proteinExistence type="predicted"/>
<dbReference type="InterPro" id="IPR052220">
    <property type="entry name" value="METTL25"/>
</dbReference>
<dbReference type="PANTHER" id="PTHR12496:SF0">
    <property type="entry name" value="METHYLTRANSFERASE DOMAIN-CONTAINING PROTEIN"/>
    <property type="match status" value="1"/>
</dbReference>
<name>A0A1Y1W3C7_9FUNG</name>
<evidence type="ECO:0000259" key="1">
    <source>
        <dbReference type="Pfam" id="PF13679"/>
    </source>
</evidence>
<organism evidence="2 3">
    <name type="scientific">Linderina pennispora</name>
    <dbReference type="NCBI Taxonomy" id="61395"/>
    <lineage>
        <taxon>Eukaryota</taxon>
        <taxon>Fungi</taxon>
        <taxon>Fungi incertae sedis</taxon>
        <taxon>Zoopagomycota</taxon>
        <taxon>Kickxellomycotina</taxon>
        <taxon>Kickxellomycetes</taxon>
        <taxon>Kickxellales</taxon>
        <taxon>Kickxellaceae</taxon>
        <taxon>Linderina</taxon>
    </lineage>
</organism>
<accession>A0A1Y1W3C7</accession>
<dbReference type="Pfam" id="PF13679">
    <property type="entry name" value="Methyltransf_32"/>
    <property type="match status" value="1"/>
</dbReference>
<comment type="caution">
    <text evidence="2">The sequence shown here is derived from an EMBL/GenBank/DDBJ whole genome shotgun (WGS) entry which is preliminary data.</text>
</comment>
<reference evidence="2 3" key="1">
    <citation type="submission" date="2016-07" db="EMBL/GenBank/DDBJ databases">
        <title>Pervasive Adenine N6-methylation of Active Genes in Fungi.</title>
        <authorList>
            <consortium name="DOE Joint Genome Institute"/>
            <person name="Mondo S.J."/>
            <person name="Dannebaum R.O."/>
            <person name="Kuo R.C."/>
            <person name="Labutti K."/>
            <person name="Haridas S."/>
            <person name="Kuo A."/>
            <person name="Salamov A."/>
            <person name="Ahrendt S.R."/>
            <person name="Lipzen A."/>
            <person name="Sullivan W."/>
            <person name="Andreopoulos W.B."/>
            <person name="Clum A."/>
            <person name="Lindquist E."/>
            <person name="Daum C."/>
            <person name="Ramamoorthy G.K."/>
            <person name="Gryganskyi A."/>
            <person name="Culley D."/>
            <person name="Magnuson J.K."/>
            <person name="James T.Y."/>
            <person name="O'Malley M.A."/>
            <person name="Stajich J.E."/>
            <person name="Spatafora J.W."/>
            <person name="Visel A."/>
            <person name="Grigoriev I.V."/>
        </authorList>
    </citation>
    <scope>NUCLEOTIDE SEQUENCE [LARGE SCALE GENOMIC DNA]</scope>
    <source>
        <strain evidence="2 3">ATCC 12442</strain>
    </source>
</reference>
<evidence type="ECO:0000313" key="2">
    <source>
        <dbReference type="EMBL" id="ORX67967.1"/>
    </source>
</evidence>
<protein>
    <recommendedName>
        <fullName evidence="1">Methyltransferase domain-containing protein</fullName>
    </recommendedName>
</protein>
<dbReference type="GeneID" id="63802318"/>
<dbReference type="STRING" id="61395.A0A1Y1W3C7"/>
<dbReference type="RefSeq" id="XP_040741813.1">
    <property type="nucleotide sequence ID" value="XM_040885670.1"/>
</dbReference>
<dbReference type="EMBL" id="MCFD01000011">
    <property type="protein sequence ID" value="ORX67967.1"/>
    <property type="molecule type" value="Genomic_DNA"/>
</dbReference>
<feature type="domain" description="Methyltransferase" evidence="1">
    <location>
        <begin position="127"/>
        <end position="287"/>
    </location>
</feature>
<evidence type="ECO:0000313" key="3">
    <source>
        <dbReference type="Proteomes" id="UP000193922"/>
    </source>
</evidence>
<dbReference type="InterPro" id="IPR025714">
    <property type="entry name" value="Methyltranfer_dom"/>
</dbReference>
<dbReference type="PANTHER" id="PTHR12496">
    <property type="entry name" value="CGI-41 METHYLTRANSFERASE"/>
    <property type="match status" value="1"/>
</dbReference>
<sequence length="543" mass="60449">MAIPSGINIPCGFDSIDEYVVVLKQMYKEFAYLPAMHIVDFLVEDHWSELPQDWQEYFDSSAFDIESLIPMASQGQVPADSPESLSGFVRQMFGLRFPRDKIDTGASDDKVAVGDIQKYFLNGMKPKKQAEVIDLAHLVSQVARETGTELVVDVGAGQGYLSRVVAYSAAGSRASVLAVDFAQGQKRGAETFQKRLIKQLRGKKAQTDGYRWQEGDEQRLVHCVVKVGMDSTGELVQMARDQAGGRKWMLCGLHACGDLSSAILKAFVESDASAVALVPCCYNFISENCGDMSGFPLSTAFAGVEIGMNALKTACQATVRWEGKPSETMESFKRNYFRALLHYFMILKGQLSKHDRFPTVGGVTNTELAEAVEREQMQDMAEGIDKEFALYVYAALRKMQSSWHPSLGECLECRRSMEHGFRQMAVVWTLRSIVGPLIEGMLVVDRAMYLAQHCSSISAFALFDPVTSPRNVGAGRAPLNDALDVPEARRLKCEKTFEALCFPVCDWLMLNLNKINRHFAISRNIFPPLQPADTHIHFAGQYY</sequence>
<dbReference type="AlphaFoldDB" id="A0A1Y1W3C7"/>
<dbReference type="OrthoDB" id="10258156at2759"/>